<dbReference type="Proteomes" id="UP000261764">
    <property type="component" value="Chromosome I"/>
</dbReference>
<dbReference type="InterPro" id="IPR036412">
    <property type="entry name" value="HAD-like_sf"/>
</dbReference>
<dbReference type="RefSeq" id="WP_343251548.1">
    <property type="nucleotide sequence ID" value="NZ_HG937516.1"/>
</dbReference>
<evidence type="ECO:0000313" key="2">
    <source>
        <dbReference type="Proteomes" id="UP000261764"/>
    </source>
</evidence>
<protein>
    <recommendedName>
        <fullName evidence="3">Sucrose phosphatase-like domain-containing protein</fullName>
    </recommendedName>
</protein>
<dbReference type="GO" id="GO:0000287">
    <property type="term" value="F:magnesium ion binding"/>
    <property type="evidence" value="ECO:0007669"/>
    <property type="project" value="TreeGrafter"/>
</dbReference>
<dbReference type="Gene3D" id="3.30.1240.10">
    <property type="match status" value="1"/>
</dbReference>
<dbReference type="GO" id="GO:0005829">
    <property type="term" value="C:cytosol"/>
    <property type="evidence" value="ECO:0007669"/>
    <property type="project" value="TreeGrafter"/>
</dbReference>
<name>A0A292II69_9MOLU</name>
<sequence>MKTLNPDQKIFLGIDLDGTLLTPCKKIAHQSFETLKKFKNLYPKAVLAFITGRSFTSAKKYVELVNKQLGKTTITYLACFNGSVVYKVEESEGYTLLDKHLVLDKMAEKIWHSCRKHKVFFWGYPQEPYKGAPCMVGRHPLGHIIQMLRWKDMHYLKGYINNNYFKINVMMFFSKRLDHFMKNFTKHDLDQVELIRANNRLIEITAHGINKGTAVNFICNREQIPVLSRCAIGDSGNDLAMFKEVTFKAAICGSPQRLIDASTYVGTTKNHRRFSSIFENYFLKLKGN</sequence>
<evidence type="ECO:0008006" key="3">
    <source>
        <dbReference type="Google" id="ProtNLM"/>
    </source>
</evidence>
<dbReference type="PANTHER" id="PTHR10000">
    <property type="entry name" value="PHOSPHOSERINE PHOSPHATASE"/>
    <property type="match status" value="1"/>
</dbReference>
<reference evidence="1 2" key="1">
    <citation type="journal article" date="2015" name="Clin. Infect. Dis.">
        <title>Genomic Investigations unmask Mycoplasma amphoriforme, a new respiratory pathogen.</title>
        <authorList>
            <person name="Gillespie S.H."/>
            <person name="Ling C.L."/>
            <person name="Oravcova K."/>
            <person name="Pinheiro M."/>
            <person name="Wells L."/>
            <person name="Bryant J.M."/>
            <person name="McHugh T.D."/>
            <person name="Bebear C."/>
            <person name="Webster D."/>
            <person name="Harris S.R."/>
            <person name="Seth-Smith H.M."/>
            <person name="Thomson N.R."/>
        </authorList>
    </citation>
    <scope>NUCLEOTIDE SEQUENCE [LARGE SCALE GENOMIC DNA]</scope>
    <source>
        <strain evidence="1 2">A39</strain>
    </source>
</reference>
<dbReference type="PROSITE" id="PS01228">
    <property type="entry name" value="COF_1"/>
    <property type="match status" value="1"/>
</dbReference>
<dbReference type="Gene3D" id="3.40.50.1000">
    <property type="entry name" value="HAD superfamily/HAD-like"/>
    <property type="match status" value="1"/>
</dbReference>
<dbReference type="KEGG" id="mamp:MAMA39_00830"/>
<keyword evidence="2" id="KW-1185">Reference proteome</keyword>
<dbReference type="SUPFAM" id="SSF56784">
    <property type="entry name" value="HAD-like"/>
    <property type="match status" value="1"/>
</dbReference>
<dbReference type="GO" id="GO:0016791">
    <property type="term" value="F:phosphatase activity"/>
    <property type="evidence" value="ECO:0007669"/>
    <property type="project" value="TreeGrafter"/>
</dbReference>
<dbReference type="PANTHER" id="PTHR10000:SF8">
    <property type="entry name" value="HAD SUPERFAMILY HYDROLASE-LIKE, TYPE 3"/>
    <property type="match status" value="1"/>
</dbReference>
<dbReference type="Pfam" id="PF08282">
    <property type="entry name" value="Hydrolase_3"/>
    <property type="match status" value="1"/>
</dbReference>
<dbReference type="AlphaFoldDB" id="A0A292II69"/>
<dbReference type="EMBL" id="HG937516">
    <property type="protein sequence ID" value="CDN40207.1"/>
    <property type="molecule type" value="Genomic_DNA"/>
</dbReference>
<evidence type="ECO:0000313" key="1">
    <source>
        <dbReference type="EMBL" id="CDN40207.1"/>
    </source>
</evidence>
<gene>
    <name evidence="1" type="ORF">MAMA39_00830</name>
</gene>
<proteinExistence type="predicted"/>
<dbReference type="InterPro" id="IPR023214">
    <property type="entry name" value="HAD_sf"/>
</dbReference>
<accession>A0A292II69</accession>
<organism evidence="1 2">
    <name type="scientific">Mycoplasma amphoriforme A39</name>
    <dbReference type="NCBI Taxonomy" id="572419"/>
    <lineage>
        <taxon>Bacteria</taxon>
        <taxon>Bacillati</taxon>
        <taxon>Mycoplasmatota</taxon>
        <taxon>Mollicutes</taxon>
        <taxon>Mycoplasmataceae</taxon>
        <taxon>Mycoplasma</taxon>
    </lineage>
</organism>